<proteinExistence type="predicted"/>
<dbReference type="Proteomes" id="UP000007800">
    <property type="component" value="Unassembled WGS sequence"/>
</dbReference>
<dbReference type="InterPro" id="IPR033469">
    <property type="entry name" value="CYTH-like_dom_sf"/>
</dbReference>
<evidence type="ECO:0000313" key="1">
    <source>
        <dbReference type="EMBL" id="EER08413.1"/>
    </source>
</evidence>
<dbReference type="SUPFAM" id="SSF55154">
    <property type="entry name" value="CYTH-like phosphatases"/>
    <property type="match status" value="2"/>
</dbReference>
<dbReference type="InParanoid" id="C5L4H6"/>
<evidence type="ECO:0000313" key="2">
    <source>
        <dbReference type="Proteomes" id="UP000007800"/>
    </source>
</evidence>
<gene>
    <name evidence="1" type="ORF">Pmar_PMAR000454</name>
</gene>
<keyword evidence="2" id="KW-1185">Reference proteome</keyword>
<dbReference type="AlphaFoldDB" id="C5L4H6"/>
<dbReference type="GeneID" id="9041277"/>
<reference evidence="1 2" key="1">
    <citation type="submission" date="2008-07" db="EMBL/GenBank/DDBJ databases">
        <authorList>
            <person name="El-Sayed N."/>
            <person name="Caler E."/>
            <person name="Inman J."/>
            <person name="Amedeo P."/>
            <person name="Hass B."/>
            <person name="Wortman J."/>
        </authorList>
    </citation>
    <scope>NUCLEOTIDE SEQUENCE [LARGE SCALE GENOMIC DNA]</scope>
    <source>
        <strain evidence="2">ATCC 50983 / TXsc</strain>
    </source>
</reference>
<protein>
    <recommendedName>
        <fullName evidence="3">CYTH domain-containing protein</fullName>
    </recommendedName>
</protein>
<accession>C5L4H6</accession>
<sequence length="263" mass="28632">MSATTTTTAAAARLEVERKIALGSSAELARFLSAIGPPVRRVVLHDTYWDDRKMTLVSDTSGKAGTEIGRYDVSKYLGKTNGYDSIPAISRGSHSGSSSTYNEVEGEASVKQFLFPSGEGTLRSLLEEDGFKVFAELVSHRATYHAVQDGRAINVDVDSATFPDDPVPYSIVELEVLSEASVGDDDGDTKVAASESVIDAFMERMGIAGKTVRPRSKLVEYLARHDEERLVELAKTCSKYRKIVCELMGSDWVEEHAPEEGEA</sequence>
<name>C5L4H6_PERM5</name>
<evidence type="ECO:0008006" key="3">
    <source>
        <dbReference type="Google" id="ProtNLM"/>
    </source>
</evidence>
<dbReference type="RefSeq" id="XP_002776597.1">
    <property type="nucleotide sequence ID" value="XM_002776551.1"/>
</dbReference>
<dbReference type="Gene3D" id="2.40.320.10">
    <property type="entry name" value="Hypothetical Protein Pfu-838710-001"/>
    <property type="match status" value="1"/>
</dbReference>
<dbReference type="EMBL" id="GG679081">
    <property type="protein sequence ID" value="EER08413.1"/>
    <property type="molecule type" value="Genomic_DNA"/>
</dbReference>
<organism evidence="2">
    <name type="scientific">Perkinsus marinus (strain ATCC 50983 / TXsc)</name>
    <dbReference type="NCBI Taxonomy" id="423536"/>
    <lineage>
        <taxon>Eukaryota</taxon>
        <taxon>Sar</taxon>
        <taxon>Alveolata</taxon>
        <taxon>Perkinsozoa</taxon>
        <taxon>Perkinsea</taxon>
        <taxon>Perkinsida</taxon>
        <taxon>Perkinsidae</taxon>
        <taxon>Perkinsus</taxon>
    </lineage>
</organism>